<feature type="domain" description="Aminoacyl-transfer RNA synthetases class-II family profile" evidence="27">
    <location>
        <begin position="958"/>
        <end position="1290"/>
    </location>
</feature>
<dbReference type="NCBIfam" id="TIGR00442">
    <property type="entry name" value="hisS"/>
    <property type="match status" value="1"/>
</dbReference>
<comment type="similarity">
    <text evidence="4">Belongs to the class-II aminoacyl-tRNA synthetase family.</text>
</comment>
<dbReference type="PROSITE" id="PS00379">
    <property type="entry name" value="CDP_ALCOHOL_P_TRANSF"/>
    <property type="match status" value="1"/>
</dbReference>
<dbReference type="Gene3D" id="3.40.50.800">
    <property type="entry name" value="Anticodon-binding domain"/>
    <property type="match status" value="1"/>
</dbReference>
<dbReference type="GO" id="GO:0032543">
    <property type="term" value="P:mitochondrial translation"/>
    <property type="evidence" value="ECO:0007669"/>
    <property type="project" value="TreeGrafter"/>
</dbReference>
<dbReference type="FunFam" id="3.40.50.800:FF:000015">
    <property type="entry name" value="Histidyl-tRNA synthetase, mitochondrial"/>
    <property type="match status" value="1"/>
</dbReference>
<evidence type="ECO:0000256" key="26">
    <source>
        <dbReference type="SAM" id="Phobius"/>
    </source>
</evidence>
<dbReference type="InterPro" id="IPR035426">
    <property type="entry name" value="Gemin2/Brr1"/>
</dbReference>
<evidence type="ECO:0000256" key="22">
    <source>
        <dbReference type="ARBA" id="ARBA00058343"/>
    </source>
</evidence>
<evidence type="ECO:0000256" key="8">
    <source>
        <dbReference type="ARBA" id="ARBA00022598"/>
    </source>
</evidence>
<feature type="transmembrane region" description="Helical" evidence="26">
    <location>
        <begin position="292"/>
        <end position="309"/>
    </location>
</feature>
<proteinExistence type="inferred from homology"/>
<keyword evidence="14 26" id="KW-1133">Transmembrane helix</keyword>
<feature type="transmembrane region" description="Helical" evidence="26">
    <location>
        <begin position="259"/>
        <end position="280"/>
    </location>
</feature>
<reference evidence="28" key="2">
    <citation type="submission" date="2020-08" db="EMBL/GenBank/DDBJ databases">
        <title>Draft Genome Sequence of Cumin Blight Pathogen Alternaria burnsii.</title>
        <authorList>
            <person name="Feng Z."/>
        </authorList>
    </citation>
    <scope>NUCLEOTIDE SEQUENCE</scope>
    <source>
        <strain evidence="28">CBS107.38</strain>
    </source>
</reference>
<dbReference type="GO" id="GO:0000387">
    <property type="term" value="P:spliceosomal snRNP assembly"/>
    <property type="evidence" value="ECO:0007669"/>
    <property type="project" value="InterPro"/>
</dbReference>
<comment type="cofactor">
    <cofactor evidence="1">
        <name>Mg(2+)</name>
        <dbReference type="ChEBI" id="CHEBI:18420"/>
    </cofactor>
</comment>
<evidence type="ECO:0000256" key="24">
    <source>
        <dbReference type="RuleBase" id="RU003750"/>
    </source>
</evidence>
<evidence type="ECO:0000256" key="6">
    <source>
        <dbReference type="ARBA" id="ARBA00012815"/>
    </source>
</evidence>
<sequence>MVYIRQDKLPKLREYKYSGVDHSLLSQYVLKPFYSHVVIKCFPMWMAPNLITLSGFGFVIANFLTLLWYTPTLDQDCPPWVYASWAIGLFLYQTFDAVDGSQARRTRQSGPLGELFDHGVDAINTTLEVLLFSATMNLGQGWKTVLTLFASSLTFYVQTWDEYHTHTLTLGVISGPVEGIITLCIVYALTAYLGGGSFWQRSMIQSLGIKEGIIPEIFYNMAWNEWYMVYGGVVLVFNTVSSALNVMKARRARGEKTRVALLGLLTFGSAWVLIVAYLYLQPMILHHHLVPFIFYAGLINAYSVGRMIISHLTKSRFPRGNVLMYPLIYGVIDSLGPWLQEHIGVGWPSALGNDVYQVAFVFMCLGLAMSNLGVNLAVTKDGETYNKLQRPDGYLISTQPPPTSPPAAAPTTYSGKRKCAQEEVPEVKRARIERNTAHSKRRPRVLDSYQEYGTRTVLPGLDGEEQLSDESTSEALAYLHSVRSEASAIPTLLVAPNNFNAGDVDSDDDEPHYTTPAHKQRVIYKEGTWIAVDREHDASEWEEDPSVVDPQQGCNNMLLQRFQNLRNKLAEIRKLRQVSKPAKKSTYTSKAGKYQWSDIIESNFPNFQEVADMDESMLYVALQGCTLALGRSVKISRQQSCWIWTLLALVGDFGTLDHERVSRIRDLGLSAGRLMRRLCTDEAKSTRNVPGDGDTRSDVPDSNTRNEEVSTKEEGYTPSCVPDEKDVVSHSALPKSDDVVLAQDTVTEEADDSGAEMIISEDEEQTESVLDDGGLEEARARLLAQLGDRLVHSQMPVPDTPPTQTFQHLSRAEAERQRQEIRRGVNLCDMTPGKTTPASGPPKARSQAMTPLTESDWNTKVAIDVILTVVAECYGQKDLLEFRAAWSMQRTSPHFVCPALFQDALRYTFAFRKVSPKPIRLRLLAPRRRFCTQNSLVGFDDMGKEDKSKSFNLKVPKGTRDWTGEDAALRDHLFQTVTEVFKRHGATTLDTPVFELKEILSGKYGEDSKLIYDLQDQGGELCSLRYDLTVPLARWLAMNPSVQNFKRYQIAKVYRRDQPAMTKGRMREFYQCDFDIAGSYDAMIPDAEVLKIATDVFEALKWDSYTIKINHRKILDGMFKAAGVKDELIRPISSAVDKLDKLPWAEVKTEMETKGLPADIADKIGEWVQRKGGDDIIEYLKTNETLSKSEDVNQGVKEMEQLFAYLDAFGARKNVSFDLSLARGLDYYTGLIYEVVTEGSAPTGKGQKQEIGVGSIAAGGRYDGLVGMFSGKPIPCVGISFGIDRIISIMKARGQSTQRAKDVDVFVMAFGGKGFTGLLTERMQVAQELWAAGIKAEFSYKLKPKLPQQFKQAETAGVPLAVILGEDELKDGKVKIKTLGIKDENDTEKNGVPVERSNMIDEIKRRLPSAA</sequence>
<evidence type="ECO:0000256" key="23">
    <source>
        <dbReference type="ARBA" id="ARBA00067413"/>
    </source>
</evidence>
<dbReference type="EMBL" id="JAAABM010000005">
    <property type="protein sequence ID" value="KAF7677432.1"/>
    <property type="molecule type" value="Genomic_DNA"/>
</dbReference>
<comment type="catalytic activity">
    <reaction evidence="21">
        <text>CDP-N,N-dimethylethanolamine + a 1,2-diacyl-sn-glycerol = a 1,2-diacyl-sn-glycero-3-phospho-N,N-dimethylethanolamine + CMP + H(+)</text>
        <dbReference type="Rhea" id="RHEA:33775"/>
        <dbReference type="ChEBI" id="CHEBI:15378"/>
        <dbReference type="ChEBI" id="CHEBI:17815"/>
        <dbReference type="ChEBI" id="CHEBI:60377"/>
        <dbReference type="ChEBI" id="CHEBI:64572"/>
        <dbReference type="ChEBI" id="CHEBI:65117"/>
    </reaction>
    <physiologicalReaction direction="left-to-right" evidence="21">
        <dbReference type="Rhea" id="RHEA:33776"/>
    </physiologicalReaction>
</comment>
<feature type="transmembrane region" description="Helical" evidence="26">
    <location>
        <begin position="321"/>
        <end position="339"/>
    </location>
</feature>
<accession>A0A8H7B8P2</accession>
<evidence type="ECO:0000256" key="14">
    <source>
        <dbReference type="ARBA" id="ARBA00022989"/>
    </source>
</evidence>
<dbReference type="InterPro" id="IPR033656">
    <property type="entry name" value="HisRS_anticodon"/>
</dbReference>
<dbReference type="GO" id="GO:0003723">
    <property type="term" value="F:RNA binding"/>
    <property type="evidence" value="ECO:0007669"/>
    <property type="project" value="TreeGrafter"/>
</dbReference>
<keyword evidence="9 24" id="KW-0808">Transferase</keyword>
<evidence type="ECO:0000256" key="12">
    <source>
        <dbReference type="ARBA" id="ARBA00022840"/>
    </source>
</evidence>
<dbReference type="FunFam" id="1.20.120.1760:FF:000012">
    <property type="entry name" value="sn-1,2-diacylglycerol cholinephosphotransferase"/>
    <property type="match status" value="1"/>
</dbReference>
<keyword evidence="12" id="KW-0067">ATP-binding</keyword>
<dbReference type="InterPro" id="IPR000462">
    <property type="entry name" value="CDP-OH_P_trans"/>
</dbReference>
<dbReference type="InterPro" id="IPR015807">
    <property type="entry name" value="His-tRNA-ligase"/>
</dbReference>
<dbReference type="CDD" id="cd00859">
    <property type="entry name" value="HisRS_anticodon"/>
    <property type="match status" value="1"/>
</dbReference>
<comment type="pathway">
    <text evidence="18">Phospholipid metabolism; phosphatidylcholine biosynthesis; phosphatidylcholine from phosphocholine: step 2/2.</text>
</comment>
<dbReference type="GO" id="GO:0016020">
    <property type="term" value="C:membrane"/>
    <property type="evidence" value="ECO:0007669"/>
    <property type="project" value="InterPro"/>
</dbReference>
<evidence type="ECO:0000256" key="10">
    <source>
        <dbReference type="ARBA" id="ARBA00022692"/>
    </source>
</evidence>
<dbReference type="Pfam" id="PF13393">
    <property type="entry name" value="tRNA-synt_His"/>
    <property type="match status" value="1"/>
</dbReference>
<dbReference type="GO" id="GO:0005524">
    <property type="term" value="F:ATP binding"/>
    <property type="evidence" value="ECO:0007669"/>
    <property type="project" value="UniProtKB-KW"/>
</dbReference>
<dbReference type="GeneID" id="62202516"/>
<evidence type="ECO:0000256" key="17">
    <source>
        <dbReference type="ARBA" id="ARBA00030619"/>
    </source>
</evidence>
<name>A0A8H7B8P2_9PLEO</name>
<dbReference type="Gene3D" id="3.30.930.10">
    <property type="entry name" value="Bira Bifunctional Protein, Domain 2"/>
    <property type="match status" value="1"/>
</dbReference>
<dbReference type="SUPFAM" id="SSF55681">
    <property type="entry name" value="Class II aaRS and biotin synthetases"/>
    <property type="match status" value="1"/>
</dbReference>
<dbReference type="InterPro" id="IPR041715">
    <property type="entry name" value="HisRS-like_core"/>
</dbReference>
<comment type="catalytic activity">
    <reaction evidence="20">
        <text>tRNA(His) + L-histidine + ATP = L-histidyl-tRNA(His) + AMP + diphosphate + H(+)</text>
        <dbReference type="Rhea" id="RHEA:17313"/>
        <dbReference type="Rhea" id="RHEA-COMP:9665"/>
        <dbReference type="Rhea" id="RHEA-COMP:9689"/>
        <dbReference type="ChEBI" id="CHEBI:15378"/>
        <dbReference type="ChEBI" id="CHEBI:30616"/>
        <dbReference type="ChEBI" id="CHEBI:33019"/>
        <dbReference type="ChEBI" id="CHEBI:57595"/>
        <dbReference type="ChEBI" id="CHEBI:78442"/>
        <dbReference type="ChEBI" id="CHEBI:78527"/>
        <dbReference type="ChEBI" id="CHEBI:456215"/>
        <dbReference type="EC" id="6.1.1.21"/>
    </reaction>
</comment>
<evidence type="ECO:0000256" key="15">
    <source>
        <dbReference type="ARBA" id="ARBA00023136"/>
    </source>
</evidence>
<keyword evidence="7" id="KW-0963">Cytoplasm</keyword>
<keyword evidence="8" id="KW-0436">Ligase</keyword>
<dbReference type="EC" id="2.7.8.2" evidence="19"/>
<dbReference type="SUPFAM" id="SSF52954">
    <property type="entry name" value="Class II aaRS ABD-related"/>
    <property type="match status" value="1"/>
</dbReference>
<evidence type="ECO:0000313" key="28">
    <source>
        <dbReference type="EMBL" id="KAF7677432.1"/>
    </source>
</evidence>
<dbReference type="HAMAP" id="MF_00127">
    <property type="entry name" value="His_tRNA_synth"/>
    <property type="match status" value="1"/>
</dbReference>
<keyword evidence="16 28" id="KW-0030">Aminoacyl-tRNA synthetase</keyword>
<keyword evidence="29" id="KW-1185">Reference proteome</keyword>
<keyword evidence="10 26" id="KW-0812">Transmembrane</keyword>
<dbReference type="Pfam" id="PF03129">
    <property type="entry name" value="HGTP_anticodon"/>
    <property type="match status" value="1"/>
</dbReference>
<dbReference type="GO" id="GO:0005829">
    <property type="term" value="C:cytosol"/>
    <property type="evidence" value="ECO:0007669"/>
    <property type="project" value="TreeGrafter"/>
</dbReference>
<dbReference type="RefSeq" id="XP_038787610.1">
    <property type="nucleotide sequence ID" value="XM_038929338.1"/>
</dbReference>
<evidence type="ECO:0000256" key="2">
    <source>
        <dbReference type="ARBA" id="ARBA00004127"/>
    </source>
</evidence>
<comment type="function">
    <text evidence="22">Catalyzes the aminoacylation of histidyl-tRNA in both the cytoplasm and the mitochondrion.</text>
</comment>
<dbReference type="Gene3D" id="1.20.120.1760">
    <property type="match status" value="1"/>
</dbReference>
<evidence type="ECO:0000256" key="11">
    <source>
        <dbReference type="ARBA" id="ARBA00022741"/>
    </source>
</evidence>
<evidence type="ECO:0000256" key="13">
    <source>
        <dbReference type="ARBA" id="ARBA00022917"/>
    </source>
</evidence>
<dbReference type="FunFam" id="3.30.930.10:FF:000021">
    <property type="entry name" value="Probable histidine--tRNA ligase, mitochondrial"/>
    <property type="match status" value="1"/>
</dbReference>
<comment type="caution">
    <text evidence="28">The sequence shown here is derived from an EMBL/GenBank/DDBJ whole genome shotgun (WGS) entry which is preliminary data.</text>
</comment>
<evidence type="ECO:0000256" key="21">
    <source>
        <dbReference type="ARBA" id="ARBA00051857"/>
    </source>
</evidence>
<comment type="similarity">
    <text evidence="5 24">Belongs to the CDP-alcohol phosphatidyltransferase class-I family.</text>
</comment>
<feature type="region of interest" description="Disordered" evidence="25">
    <location>
        <begin position="828"/>
        <end position="848"/>
    </location>
</feature>
<gene>
    <name evidence="28" type="ORF">GT037_004291</name>
</gene>
<feature type="transmembrane region" description="Helical" evidence="26">
    <location>
        <begin position="50"/>
        <end position="68"/>
    </location>
</feature>
<feature type="transmembrane region" description="Helical" evidence="26">
    <location>
        <begin position="227"/>
        <end position="247"/>
    </location>
</feature>
<evidence type="ECO:0000256" key="5">
    <source>
        <dbReference type="ARBA" id="ARBA00010441"/>
    </source>
</evidence>
<dbReference type="GO" id="GO:0004142">
    <property type="term" value="F:diacylglycerol cholinephosphotransferase activity"/>
    <property type="evidence" value="ECO:0007669"/>
    <property type="project" value="UniProtKB-EC"/>
</dbReference>
<dbReference type="GO" id="GO:0012505">
    <property type="term" value="C:endomembrane system"/>
    <property type="evidence" value="ECO:0007669"/>
    <property type="project" value="UniProtKB-SubCell"/>
</dbReference>
<dbReference type="PROSITE" id="PS50862">
    <property type="entry name" value="AA_TRNA_LIGASE_II"/>
    <property type="match status" value="1"/>
</dbReference>
<dbReference type="PANTHER" id="PTHR11476:SF7">
    <property type="entry name" value="HISTIDINE--TRNA LIGASE"/>
    <property type="match status" value="1"/>
</dbReference>
<dbReference type="InterPro" id="IPR048254">
    <property type="entry name" value="CDP_ALCOHOL_P_TRANSF_CS"/>
</dbReference>
<evidence type="ECO:0000256" key="1">
    <source>
        <dbReference type="ARBA" id="ARBA00001946"/>
    </source>
</evidence>
<evidence type="ECO:0000256" key="4">
    <source>
        <dbReference type="ARBA" id="ARBA00008226"/>
    </source>
</evidence>
<comment type="subcellular location">
    <subcellularLocation>
        <location evidence="3">Cytoplasm</location>
    </subcellularLocation>
    <subcellularLocation>
        <location evidence="2">Endomembrane system</location>
        <topology evidence="2">Multi-pass membrane protein</topology>
    </subcellularLocation>
</comment>
<dbReference type="InterPro" id="IPR045864">
    <property type="entry name" value="aa-tRNA-synth_II/BPL/LPL"/>
</dbReference>
<organism evidence="28 29">
    <name type="scientific">Alternaria burnsii</name>
    <dbReference type="NCBI Taxonomy" id="1187904"/>
    <lineage>
        <taxon>Eukaryota</taxon>
        <taxon>Fungi</taxon>
        <taxon>Dikarya</taxon>
        <taxon>Ascomycota</taxon>
        <taxon>Pezizomycotina</taxon>
        <taxon>Dothideomycetes</taxon>
        <taxon>Pleosporomycetidae</taxon>
        <taxon>Pleosporales</taxon>
        <taxon>Pleosporineae</taxon>
        <taxon>Pleosporaceae</taxon>
        <taxon>Alternaria</taxon>
        <taxon>Alternaria sect. Alternaria</taxon>
    </lineage>
</organism>
<protein>
    <recommendedName>
        <fullName evidence="23">Histidine--tRNA ligase, mitochondrial</fullName>
        <ecNumber evidence="19">2.7.8.2</ecNumber>
        <ecNumber evidence="6">6.1.1.21</ecNumber>
    </recommendedName>
    <alternativeName>
        <fullName evidence="17">Histidyl-tRNA synthetase</fullName>
    </alternativeName>
</protein>
<dbReference type="InterPro" id="IPR004154">
    <property type="entry name" value="Anticodon-bd"/>
</dbReference>
<evidence type="ECO:0000256" key="20">
    <source>
        <dbReference type="ARBA" id="ARBA00047639"/>
    </source>
</evidence>
<dbReference type="Proteomes" id="UP000596902">
    <property type="component" value="Unassembled WGS sequence"/>
</dbReference>
<evidence type="ECO:0000256" key="3">
    <source>
        <dbReference type="ARBA" id="ARBA00004496"/>
    </source>
</evidence>
<evidence type="ECO:0000256" key="7">
    <source>
        <dbReference type="ARBA" id="ARBA00022490"/>
    </source>
</evidence>
<dbReference type="InterPro" id="IPR006195">
    <property type="entry name" value="aa-tRNA-synth_II"/>
</dbReference>
<evidence type="ECO:0000259" key="27">
    <source>
        <dbReference type="PROSITE" id="PS50862"/>
    </source>
</evidence>
<dbReference type="Pfam" id="PF04938">
    <property type="entry name" value="SIP1"/>
    <property type="match status" value="1"/>
</dbReference>
<evidence type="ECO:0000256" key="16">
    <source>
        <dbReference type="ARBA" id="ARBA00023146"/>
    </source>
</evidence>
<dbReference type="InterPro" id="IPR043130">
    <property type="entry name" value="CDP-OH_PTrfase_TM_dom"/>
</dbReference>
<evidence type="ECO:0000256" key="19">
    <source>
        <dbReference type="ARBA" id="ARBA00038987"/>
    </source>
</evidence>
<feature type="region of interest" description="Disordered" evidence="25">
    <location>
        <begin position="682"/>
        <end position="723"/>
    </location>
</feature>
<dbReference type="Pfam" id="PF01066">
    <property type="entry name" value="CDP-OH_P_transf"/>
    <property type="match status" value="1"/>
</dbReference>
<dbReference type="CDD" id="cd00773">
    <property type="entry name" value="HisRS-like_core"/>
    <property type="match status" value="1"/>
</dbReference>
<evidence type="ECO:0000256" key="25">
    <source>
        <dbReference type="SAM" id="MobiDB-lite"/>
    </source>
</evidence>
<evidence type="ECO:0000256" key="9">
    <source>
        <dbReference type="ARBA" id="ARBA00022679"/>
    </source>
</evidence>
<dbReference type="GO" id="GO:0006427">
    <property type="term" value="P:histidyl-tRNA aminoacylation"/>
    <property type="evidence" value="ECO:0007669"/>
    <property type="project" value="InterPro"/>
</dbReference>
<dbReference type="GO" id="GO:0004821">
    <property type="term" value="F:histidine-tRNA ligase activity"/>
    <property type="evidence" value="ECO:0007669"/>
    <property type="project" value="UniProtKB-EC"/>
</dbReference>
<feature type="transmembrane region" description="Helical" evidence="26">
    <location>
        <begin position="168"/>
        <end position="193"/>
    </location>
</feature>
<keyword evidence="11" id="KW-0547">Nucleotide-binding</keyword>
<dbReference type="GO" id="GO:0005739">
    <property type="term" value="C:mitochondrion"/>
    <property type="evidence" value="ECO:0007669"/>
    <property type="project" value="TreeGrafter"/>
</dbReference>
<dbReference type="Gene3D" id="1.20.58.1070">
    <property type="match status" value="1"/>
</dbReference>
<feature type="compositionally biased region" description="Basic and acidic residues" evidence="25">
    <location>
        <begin position="693"/>
        <end position="715"/>
    </location>
</feature>
<reference evidence="28" key="1">
    <citation type="submission" date="2020-01" db="EMBL/GenBank/DDBJ databases">
        <authorList>
            <person name="Feng Z.H.Z."/>
        </authorList>
    </citation>
    <scope>NUCLEOTIDE SEQUENCE</scope>
    <source>
        <strain evidence="28">CBS107.38</strain>
    </source>
</reference>
<keyword evidence="13" id="KW-0648">Protein biosynthesis</keyword>
<evidence type="ECO:0000256" key="18">
    <source>
        <dbReference type="ARBA" id="ARBA00037890"/>
    </source>
</evidence>
<dbReference type="PANTHER" id="PTHR11476">
    <property type="entry name" value="HISTIDYL-TRNA SYNTHETASE"/>
    <property type="match status" value="1"/>
</dbReference>
<evidence type="ECO:0000313" key="29">
    <source>
        <dbReference type="Proteomes" id="UP000596902"/>
    </source>
</evidence>
<dbReference type="EC" id="6.1.1.21" evidence="6"/>
<keyword evidence="15 26" id="KW-0472">Membrane</keyword>
<dbReference type="InterPro" id="IPR036621">
    <property type="entry name" value="Anticodon-bd_dom_sf"/>
</dbReference>